<organism evidence="7 8">
    <name type="scientific">Chionoecetes opilio</name>
    <name type="common">Atlantic snow crab</name>
    <name type="synonym">Cancer opilio</name>
    <dbReference type="NCBI Taxonomy" id="41210"/>
    <lineage>
        <taxon>Eukaryota</taxon>
        <taxon>Metazoa</taxon>
        <taxon>Ecdysozoa</taxon>
        <taxon>Arthropoda</taxon>
        <taxon>Crustacea</taxon>
        <taxon>Multicrustacea</taxon>
        <taxon>Malacostraca</taxon>
        <taxon>Eumalacostraca</taxon>
        <taxon>Eucarida</taxon>
        <taxon>Decapoda</taxon>
        <taxon>Pleocyemata</taxon>
        <taxon>Brachyura</taxon>
        <taxon>Eubrachyura</taxon>
        <taxon>Majoidea</taxon>
        <taxon>Majidae</taxon>
        <taxon>Chionoecetes</taxon>
    </lineage>
</organism>
<dbReference type="Gene3D" id="1.20.120.810">
    <property type="entry name" value="Vinculin, Vh2 four-helix bundle"/>
    <property type="match status" value="1"/>
</dbReference>
<evidence type="ECO:0000256" key="6">
    <source>
        <dbReference type="SAM" id="MobiDB-lite"/>
    </source>
</evidence>
<dbReference type="EMBL" id="JACEEZ010012120">
    <property type="protein sequence ID" value="KAG0720868.1"/>
    <property type="molecule type" value="Genomic_DNA"/>
</dbReference>
<dbReference type="InterPro" id="IPR036723">
    <property type="entry name" value="Alpha-catenin/vinculin-like_sf"/>
</dbReference>
<protein>
    <recommendedName>
        <fullName evidence="3">Vinculin</fullName>
    </recommendedName>
</protein>
<evidence type="ECO:0000256" key="3">
    <source>
        <dbReference type="ARBA" id="ARBA00014125"/>
    </source>
</evidence>
<evidence type="ECO:0000313" key="8">
    <source>
        <dbReference type="Proteomes" id="UP000770661"/>
    </source>
</evidence>
<comment type="similarity">
    <text evidence="2">Belongs to the vinculin/alpha-catenin family.</text>
</comment>
<dbReference type="InterPro" id="IPR006077">
    <property type="entry name" value="Vinculin/catenin"/>
</dbReference>
<name>A0A8J4Y639_CHIOP</name>
<dbReference type="OrthoDB" id="29742at2759"/>
<dbReference type="Proteomes" id="UP000770661">
    <property type="component" value="Unassembled WGS sequence"/>
</dbReference>
<evidence type="ECO:0000256" key="4">
    <source>
        <dbReference type="ARBA" id="ARBA00022490"/>
    </source>
</evidence>
<keyword evidence="8" id="KW-1185">Reference proteome</keyword>
<gene>
    <name evidence="7" type="primary">Vinc_1</name>
    <name evidence="7" type="ORF">GWK47_047591</name>
</gene>
<dbReference type="PANTHER" id="PTHR46180">
    <property type="entry name" value="VINCULIN"/>
    <property type="match status" value="1"/>
</dbReference>
<sequence length="149" mass="15799">MLFLKGSGVATEGHGGARDPHENPVPRHGTPGREQTFENKANNLANFSNRAAKTALMVAAGSSGSNKKLTEALLASAGQVESLTPQLVAAGRIRMTYPTNKAADEHFENLRRQYAESIQKVRDLADEATDSAAFIKASGKEVVASFTGT</sequence>
<dbReference type="AlphaFoldDB" id="A0A8J4Y639"/>
<dbReference type="InterPro" id="IPR017997">
    <property type="entry name" value="Vinculin"/>
</dbReference>
<comment type="caution">
    <text evidence="7">The sequence shown here is derived from an EMBL/GenBank/DDBJ whole genome shotgun (WGS) entry which is preliminary data.</text>
</comment>
<accession>A0A8J4Y639</accession>
<proteinExistence type="inferred from homology"/>
<reference evidence="7" key="1">
    <citation type="submission" date="2020-07" db="EMBL/GenBank/DDBJ databases">
        <title>The High-quality genome of the commercially important snow crab, Chionoecetes opilio.</title>
        <authorList>
            <person name="Jeong J.-H."/>
            <person name="Ryu S."/>
        </authorList>
    </citation>
    <scope>NUCLEOTIDE SEQUENCE</scope>
    <source>
        <strain evidence="7">MADBK_172401_WGS</strain>
        <tissue evidence="7">Digestive gland</tissue>
    </source>
</reference>
<comment type="subcellular location">
    <subcellularLocation>
        <location evidence="1">Cytoplasm</location>
    </subcellularLocation>
</comment>
<dbReference type="GO" id="GO:0007155">
    <property type="term" value="P:cell adhesion"/>
    <property type="evidence" value="ECO:0007669"/>
    <property type="project" value="InterPro"/>
</dbReference>
<evidence type="ECO:0000256" key="2">
    <source>
        <dbReference type="ARBA" id="ARBA00008376"/>
    </source>
</evidence>
<keyword evidence="4" id="KW-0963">Cytoplasm</keyword>
<dbReference type="SUPFAM" id="SSF47220">
    <property type="entry name" value="alpha-catenin/vinculin-like"/>
    <property type="match status" value="1"/>
</dbReference>
<dbReference type="GO" id="GO:0051015">
    <property type="term" value="F:actin filament binding"/>
    <property type="evidence" value="ECO:0007669"/>
    <property type="project" value="InterPro"/>
</dbReference>
<feature type="region of interest" description="Disordered" evidence="6">
    <location>
        <begin position="1"/>
        <end position="35"/>
    </location>
</feature>
<evidence type="ECO:0000313" key="7">
    <source>
        <dbReference type="EMBL" id="KAG0720868.1"/>
    </source>
</evidence>
<feature type="compositionally biased region" description="Basic and acidic residues" evidence="6">
    <location>
        <begin position="15"/>
        <end position="25"/>
    </location>
</feature>
<evidence type="ECO:0000256" key="5">
    <source>
        <dbReference type="ARBA" id="ARBA00023203"/>
    </source>
</evidence>
<dbReference type="GO" id="GO:0005737">
    <property type="term" value="C:cytoplasm"/>
    <property type="evidence" value="ECO:0007669"/>
    <property type="project" value="UniProtKB-SubCell"/>
</dbReference>
<evidence type="ECO:0000256" key="1">
    <source>
        <dbReference type="ARBA" id="ARBA00004496"/>
    </source>
</evidence>
<dbReference type="GO" id="GO:0071944">
    <property type="term" value="C:cell periphery"/>
    <property type="evidence" value="ECO:0007669"/>
    <property type="project" value="UniProtKB-ARBA"/>
</dbReference>
<keyword evidence="5" id="KW-0009">Actin-binding</keyword>
<dbReference type="Pfam" id="PF01044">
    <property type="entry name" value="Vinculin"/>
    <property type="match status" value="1"/>
</dbReference>